<dbReference type="EMBL" id="JAHZSS010000015">
    <property type="protein sequence ID" value="MBW8191828.1"/>
    <property type="molecule type" value="Genomic_DNA"/>
</dbReference>
<sequence length="195" mass="21883">MVQDIVKTLLKGVASVKAGYSFRGKIPEDEHGEVWVIQVRDISADGQIMWDQLIRTTITGRKSPQLLELGDVLFIARGQKHLAASVKEVDRPVVCAPHFFHIRLSATAQVNPGFLAWQLNQQPAQRYFKQSAEGSAQMSIRREVLENVPLTFPELSKQHVIAELEACAIKEKAALQQLIDNRHKQLDAIAKDILQ</sequence>
<keyword evidence="6" id="KW-1185">Reference proteome</keyword>
<organism evidence="5 6">
    <name type="scientific">Neiella holothuriorum</name>
    <dbReference type="NCBI Taxonomy" id="2870530"/>
    <lineage>
        <taxon>Bacteria</taxon>
        <taxon>Pseudomonadati</taxon>
        <taxon>Pseudomonadota</taxon>
        <taxon>Gammaproteobacteria</taxon>
        <taxon>Alteromonadales</taxon>
        <taxon>Echinimonadaceae</taxon>
        <taxon>Neiella</taxon>
    </lineage>
</organism>
<dbReference type="GO" id="GO:0004519">
    <property type="term" value="F:endonuclease activity"/>
    <property type="evidence" value="ECO:0007669"/>
    <property type="project" value="UniProtKB-KW"/>
</dbReference>
<evidence type="ECO:0000313" key="6">
    <source>
        <dbReference type="Proteomes" id="UP001166251"/>
    </source>
</evidence>
<evidence type="ECO:0000256" key="2">
    <source>
        <dbReference type="ARBA" id="ARBA00022747"/>
    </source>
</evidence>
<comment type="similarity">
    <text evidence="1">Belongs to the type-I restriction system S methylase family.</text>
</comment>
<reference evidence="5" key="1">
    <citation type="submission" date="2021-07" db="EMBL/GenBank/DDBJ databases">
        <title>Neiella marina sp. nov., isolated from the intestinal content of sea cucumber Apostichopus japonicus.</title>
        <authorList>
            <person name="Bai X."/>
        </authorList>
    </citation>
    <scope>NUCLEOTIDE SEQUENCE</scope>
    <source>
        <strain evidence="5">126</strain>
    </source>
</reference>
<comment type="caution">
    <text evidence="5">The sequence shown here is derived from an EMBL/GenBank/DDBJ whole genome shotgun (WGS) entry which is preliminary data.</text>
</comment>
<evidence type="ECO:0000259" key="4">
    <source>
        <dbReference type="Pfam" id="PF01420"/>
    </source>
</evidence>
<proteinExistence type="inferred from homology"/>
<dbReference type="InterPro" id="IPR000055">
    <property type="entry name" value="Restrct_endonuc_typeI_TRD"/>
</dbReference>
<dbReference type="PANTHER" id="PTHR30408">
    <property type="entry name" value="TYPE-1 RESTRICTION ENZYME ECOKI SPECIFICITY PROTEIN"/>
    <property type="match status" value="1"/>
</dbReference>
<dbReference type="InterPro" id="IPR044946">
    <property type="entry name" value="Restrct_endonuc_typeI_TRD_sf"/>
</dbReference>
<keyword evidence="5" id="KW-0255">Endonuclease</keyword>
<dbReference type="PANTHER" id="PTHR30408:SF12">
    <property type="entry name" value="TYPE I RESTRICTION ENZYME MJAVIII SPECIFICITY SUBUNIT"/>
    <property type="match status" value="1"/>
</dbReference>
<dbReference type="EC" id="3.1.21.-" evidence="5"/>
<dbReference type="Proteomes" id="UP001166251">
    <property type="component" value="Unassembled WGS sequence"/>
</dbReference>
<name>A0ABS7EIW8_9GAMM</name>
<keyword evidence="5" id="KW-0378">Hydrolase</keyword>
<evidence type="ECO:0000256" key="3">
    <source>
        <dbReference type="ARBA" id="ARBA00023125"/>
    </source>
</evidence>
<gene>
    <name evidence="5" type="ORF">K0504_12350</name>
</gene>
<dbReference type="GO" id="GO:0016787">
    <property type="term" value="F:hydrolase activity"/>
    <property type="evidence" value="ECO:0007669"/>
    <property type="project" value="UniProtKB-KW"/>
</dbReference>
<dbReference type="InterPro" id="IPR052021">
    <property type="entry name" value="Type-I_RS_S_subunit"/>
</dbReference>
<dbReference type="RefSeq" id="WP_220104504.1">
    <property type="nucleotide sequence ID" value="NZ_JAHZSS010000015.1"/>
</dbReference>
<dbReference type="Gene3D" id="3.90.220.20">
    <property type="entry name" value="DNA methylase specificity domains"/>
    <property type="match status" value="1"/>
</dbReference>
<feature type="domain" description="Type I restriction modification DNA specificity" evidence="4">
    <location>
        <begin position="10"/>
        <end position="163"/>
    </location>
</feature>
<keyword evidence="2" id="KW-0680">Restriction system</keyword>
<keyword evidence="5" id="KW-0540">Nuclease</keyword>
<accession>A0ABS7EIW8</accession>
<keyword evidence="3" id="KW-0238">DNA-binding</keyword>
<evidence type="ECO:0000256" key="1">
    <source>
        <dbReference type="ARBA" id="ARBA00010923"/>
    </source>
</evidence>
<dbReference type="Pfam" id="PF01420">
    <property type="entry name" value="Methylase_S"/>
    <property type="match status" value="1"/>
</dbReference>
<protein>
    <submittedName>
        <fullName evidence="5">Restriction endonuclease subunit S</fullName>
        <ecNumber evidence="5">3.1.21.-</ecNumber>
    </submittedName>
</protein>
<dbReference type="SUPFAM" id="SSF116734">
    <property type="entry name" value="DNA methylase specificity domain"/>
    <property type="match status" value="1"/>
</dbReference>
<evidence type="ECO:0000313" key="5">
    <source>
        <dbReference type="EMBL" id="MBW8191828.1"/>
    </source>
</evidence>